<reference evidence="1 2" key="1">
    <citation type="submission" date="2016-10" db="EMBL/GenBank/DDBJ databases">
        <authorList>
            <person name="de Groot N.N."/>
        </authorList>
    </citation>
    <scope>NUCLEOTIDE SEQUENCE [LARGE SCALE GENOMIC DNA]</scope>
    <source>
        <strain evidence="1 2">DSM 2784</strain>
    </source>
</reference>
<accession>A0A1G5S666</accession>
<sequence length="211" mass="24249">MSLFLGKVHFWLYNKILWFEHLEDAIAAYADGRGIPAQSWKQEFEAAYGEATGGRPLEEIIDQSNIHGWLQERITRAESRQAAFLTRLTAQEPGKIEDLKTLFHEHGLTAGRSYEGNTGTPESLFNGLNDYILDGMPCDRVNQIVSSEPDKFEWKMMQCVHKPVWDAVDGDVSLFYDLRHEWIRGFVTGASDQYAYGADNDNMRWIERKRA</sequence>
<proteinExistence type="predicted"/>
<dbReference type="STRING" id="1120920.SAMN03080599_02950"/>
<name>A0A1G5S666_9FIRM</name>
<gene>
    <name evidence="1" type="ORF">SAMN03080599_02950</name>
</gene>
<protein>
    <submittedName>
        <fullName evidence="1">Uncharacterized protein</fullName>
    </submittedName>
</protein>
<dbReference type="OrthoDB" id="9777242at2"/>
<dbReference type="Proteomes" id="UP000199208">
    <property type="component" value="Unassembled WGS sequence"/>
</dbReference>
<dbReference type="AlphaFoldDB" id="A0A1G5S666"/>
<organism evidence="1 2">
    <name type="scientific">Acidaminobacter hydrogenoformans DSM 2784</name>
    <dbReference type="NCBI Taxonomy" id="1120920"/>
    <lineage>
        <taxon>Bacteria</taxon>
        <taxon>Bacillati</taxon>
        <taxon>Bacillota</taxon>
        <taxon>Clostridia</taxon>
        <taxon>Peptostreptococcales</taxon>
        <taxon>Acidaminobacteraceae</taxon>
        <taxon>Acidaminobacter</taxon>
    </lineage>
</organism>
<keyword evidence="2" id="KW-1185">Reference proteome</keyword>
<evidence type="ECO:0000313" key="1">
    <source>
        <dbReference type="EMBL" id="SCZ81698.1"/>
    </source>
</evidence>
<evidence type="ECO:0000313" key="2">
    <source>
        <dbReference type="Proteomes" id="UP000199208"/>
    </source>
</evidence>
<dbReference type="EMBL" id="FMWL01000021">
    <property type="protein sequence ID" value="SCZ81698.1"/>
    <property type="molecule type" value="Genomic_DNA"/>
</dbReference>
<dbReference type="RefSeq" id="WP_092592802.1">
    <property type="nucleotide sequence ID" value="NZ_FMWL01000021.1"/>
</dbReference>